<evidence type="ECO:0000256" key="6">
    <source>
        <dbReference type="ARBA" id="ARBA00023015"/>
    </source>
</evidence>
<dbReference type="PROSITE" id="PS50937">
    <property type="entry name" value="HTH_MERR_2"/>
    <property type="match status" value="1"/>
</dbReference>
<evidence type="ECO:0000256" key="2">
    <source>
        <dbReference type="ARBA" id="ARBA00022466"/>
    </source>
</evidence>
<dbReference type="InterPro" id="IPR011794">
    <property type="entry name" value="MerR"/>
</dbReference>
<reference evidence="12 13" key="1">
    <citation type="submission" date="2014-12" db="EMBL/GenBank/DDBJ databases">
        <title>Genome sequencing of Brevundimonas nasdae TPW30.</title>
        <authorList>
            <person name="Tan P.W."/>
            <person name="Chan K.-G."/>
        </authorList>
    </citation>
    <scope>NUCLEOTIDE SEQUENCE [LARGE SCALE GENOMIC DNA]</scope>
    <source>
        <strain evidence="12 13">TPW30</strain>
    </source>
</reference>
<evidence type="ECO:0000256" key="4">
    <source>
        <dbReference type="ARBA" id="ARBA00022723"/>
    </source>
</evidence>
<keyword evidence="6" id="KW-0805">Transcription regulation</keyword>
<dbReference type="PANTHER" id="PTHR30204">
    <property type="entry name" value="REDOX-CYCLING DRUG-SENSING TRANSCRIPTIONAL ACTIVATOR SOXR"/>
    <property type="match status" value="1"/>
</dbReference>
<dbReference type="SMART" id="SM00422">
    <property type="entry name" value="HTH_MERR"/>
    <property type="match status" value="1"/>
</dbReference>
<gene>
    <name evidence="12" type="ORF">RM53_13610</name>
</gene>
<dbReference type="GO" id="GO:0046689">
    <property type="term" value="P:response to mercury ion"/>
    <property type="evidence" value="ECO:0007669"/>
    <property type="project" value="UniProtKB-KW"/>
</dbReference>
<feature type="domain" description="HTH merR-type" evidence="11">
    <location>
        <begin position="1"/>
        <end position="77"/>
    </location>
</feature>
<accession>A0A0B4CV75</accession>
<sequence>MSVRTIAGLAREGGVGVETIRFYQRRGLLPTPDRWSRDGVGVGIRRYGEEDVRRLKFIRSAQTAGFTLEQIKELLSLDAGEDRARARVLAADRLAALDRTIADLEDARAALRRLASACASKDSGPCPIIAAFQGEGA</sequence>
<evidence type="ECO:0000256" key="9">
    <source>
        <dbReference type="ARBA" id="ARBA00023163"/>
    </source>
</evidence>
<evidence type="ECO:0000256" key="10">
    <source>
        <dbReference type="ARBA" id="ARBA00024874"/>
    </source>
</evidence>
<dbReference type="SUPFAM" id="SSF46955">
    <property type="entry name" value="Putative DNA-binding domain"/>
    <property type="match status" value="1"/>
</dbReference>
<dbReference type="GO" id="GO:0003677">
    <property type="term" value="F:DNA binding"/>
    <property type="evidence" value="ECO:0007669"/>
    <property type="project" value="UniProtKB-KW"/>
</dbReference>
<dbReference type="GO" id="GO:0003700">
    <property type="term" value="F:DNA-binding transcription factor activity"/>
    <property type="evidence" value="ECO:0007669"/>
    <property type="project" value="InterPro"/>
</dbReference>
<dbReference type="InterPro" id="IPR000551">
    <property type="entry name" value="MerR-type_HTH_dom"/>
</dbReference>
<keyword evidence="3" id="KW-0678">Repressor</keyword>
<dbReference type="InterPro" id="IPR009061">
    <property type="entry name" value="DNA-bd_dom_put_sf"/>
</dbReference>
<keyword evidence="4" id="KW-0479">Metal-binding</keyword>
<dbReference type="STRING" id="172043.RM53_13610"/>
<evidence type="ECO:0000256" key="8">
    <source>
        <dbReference type="ARBA" id="ARBA00023159"/>
    </source>
</evidence>
<evidence type="ECO:0000259" key="11">
    <source>
        <dbReference type="PROSITE" id="PS50937"/>
    </source>
</evidence>
<keyword evidence="7" id="KW-0238">DNA-binding</keyword>
<evidence type="ECO:0000256" key="5">
    <source>
        <dbReference type="ARBA" id="ARBA00022914"/>
    </source>
</evidence>
<comment type="function">
    <text evidence="10">Mediates the mercuric-dependent induction of mercury resistance operon. In the absence of mercury MerR represses transcription by binding tightly to the mer operator region; when mercury is present the dimeric complex binds a single ion and becomes a potent transcriptional activator, while remaining bound to the mer site.</text>
</comment>
<dbReference type="CDD" id="cd04783">
    <property type="entry name" value="HTH_MerR1"/>
    <property type="match status" value="1"/>
</dbReference>
<evidence type="ECO:0000313" key="13">
    <source>
        <dbReference type="Proteomes" id="UP000031166"/>
    </source>
</evidence>
<dbReference type="InterPro" id="IPR047057">
    <property type="entry name" value="MerR_fam"/>
</dbReference>
<evidence type="ECO:0000256" key="1">
    <source>
        <dbReference type="ARBA" id="ARBA00017146"/>
    </source>
</evidence>
<dbReference type="EMBL" id="JWSY01000025">
    <property type="protein sequence ID" value="KIC56035.1"/>
    <property type="molecule type" value="Genomic_DNA"/>
</dbReference>
<dbReference type="PANTHER" id="PTHR30204:SF69">
    <property type="entry name" value="MERR-FAMILY TRANSCRIPTIONAL REGULATOR"/>
    <property type="match status" value="1"/>
</dbReference>
<dbReference type="GO" id="GO:0045340">
    <property type="term" value="F:mercury ion binding"/>
    <property type="evidence" value="ECO:0007669"/>
    <property type="project" value="InterPro"/>
</dbReference>
<name>A0A0B4CV75_9CAUL</name>
<keyword evidence="2" id="KW-0475">Mercuric resistance</keyword>
<keyword evidence="5" id="KW-0476">Mercury</keyword>
<dbReference type="Pfam" id="PF13411">
    <property type="entry name" value="MerR_1"/>
    <property type="match status" value="1"/>
</dbReference>
<keyword evidence="8" id="KW-0010">Activator</keyword>
<keyword evidence="9" id="KW-0804">Transcription</keyword>
<proteinExistence type="predicted"/>
<evidence type="ECO:0000256" key="7">
    <source>
        <dbReference type="ARBA" id="ARBA00023125"/>
    </source>
</evidence>
<dbReference type="Proteomes" id="UP000031166">
    <property type="component" value="Unassembled WGS sequence"/>
</dbReference>
<evidence type="ECO:0000256" key="3">
    <source>
        <dbReference type="ARBA" id="ARBA00022491"/>
    </source>
</evidence>
<organism evidence="12 13">
    <name type="scientific">Brevundimonas nasdae</name>
    <dbReference type="NCBI Taxonomy" id="172043"/>
    <lineage>
        <taxon>Bacteria</taxon>
        <taxon>Pseudomonadati</taxon>
        <taxon>Pseudomonadota</taxon>
        <taxon>Alphaproteobacteria</taxon>
        <taxon>Caulobacterales</taxon>
        <taxon>Caulobacteraceae</taxon>
        <taxon>Brevundimonas</taxon>
    </lineage>
</organism>
<comment type="caution">
    <text evidence="12">The sequence shown here is derived from an EMBL/GenBank/DDBJ whole genome shotgun (WGS) entry which is preliminary data.</text>
</comment>
<dbReference type="RefSeq" id="WP_039247574.1">
    <property type="nucleotide sequence ID" value="NZ_JWSY01000025.1"/>
</dbReference>
<dbReference type="AlphaFoldDB" id="A0A0B4CV75"/>
<dbReference type="Gene3D" id="1.10.1660.10">
    <property type="match status" value="1"/>
</dbReference>
<evidence type="ECO:0000313" key="12">
    <source>
        <dbReference type="EMBL" id="KIC56035.1"/>
    </source>
</evidence>
<dbReference type="PRINTS" id="PR00040">
    <property type="entry name" value="HTHMERR"/>
</dbReference>
<protein>
    <recommendedName>
        <fullName evidence="1">Mercuric resistance operon regulatory protein</fullName>
    </recommendedName>
</protein>